<evidence type="ECO:0000313" key="4">
    <source>
        <dbReference type="EMBL" id="UQX89831.1"/>
    </source>
</evidence>
<evidence type="ECO:0000256" key="2">
    <source>
        <dbReference type="ARBA" id="ARBA00024179"/>
    </source>
</evidence>
<dbReference type="PANTHER" id="PTHR43768:SF3">
    <property type="entry name" value="TREHALOSE 6-PHOSPHATE PHOSPHATASE"/>
    <property type="match status" value="1"/>
</dbReference>
<dbReference type="InterPro" id="IPR044651">
    <property type="entry name" value="OTSB-like"/>
</dbReference>
<sequence>MTGTDDFPPPDLAHTVIGLDFDGTLSEIVPNPDAARAADGTAQALAVLAAAGARIAIVTGRDAETVLRLSGLSAVPGLVVSGLHGAQWWRDGQLRSRDEPPGIAQLRAQLPPVLERADPGVWLEDKGLSLVVHTRRAADPVTELDRLRPEVRTLAEAAGLQVVDGKGVLEIRIPQLSKADAVAELLTPDVRTAVFGGDDIGDLPAFEQLRRWARQTGGHAYAVAVGDVAEVRAAADRCFDDPADLVRWLRQLGQR</sequence>
<reference evidence="4" key="2">
    <citation type="submission" date="2022-05" db="EMBL/GenBank/DDBJ databases">
        <authorList>
            <person name="Kim J.-S."/>
            <person name="Lee K."/>
            <person name="Suh M."/>
            <person name="Eom M."/>
            <person name="Kim J.-S."/>
            <person name="Kim D.-S."/>
            <person name="Ko S.-H."/>
            <person name="Shin Y."/>
            <person name="Lee J.-S."/>
        </authorList>
    </citation>
    <scope>NUCLEOTIDE SEQUENCE</scope>
    <source>
        <strain evidence="4">N237</strain>
    </source>
</reference>
<comment type="catalytic activity">
    <reaction evidence="3">
        <text>alpha,alpha-trehalose 6-phosphate + H2O = alpha,alpha-trehalose + phosphate</text>
        <dbReference type="Rhea" id="RHEA:23420"/>
        <dbReference type="ChEBI" id="CHEBI:15377"/>
        <dbReference type="ChEBI" id="CHEBI:16551"/>
        <dbReference type="ChEBI" id="CHEBI:43474"/>
        <dbReference type="ChEBI" id="CHEBI:58429"/>
        <dbReference type="EC" id="3.1.3.12"/>
    </reaction>
</comment>
<dbReference type="Gene3D" id="3.30.70.1020">
    <property type="entry name" value="Trehalose-6-phosphate phosphatase related protein, domain 2"/>
    <property type="match status" value="1"/>
</dbReference>
<keyword evidence="3" id="KW-0479">Metal-binding</keyword>
<keyword evidence="3" id="KW-0460">Magnesium</keyword>
<organism evidence="4 5">
    <name type="scientific">Jatrophihabitans telluris</name>
    <dbReference type="NCBI Taxonomy" id="2038343"/>
    <lineage>
        <taxon>Bacteria</taxon>
        <taxon>Bacillati</taxon>
        <taxon>Actinomycetota</taxon>
        <taxon>Actinomycetes</taxon>
        <taxon>Jatrophihabitantales</taxon>
        <taxon>Jatrophihabitantaceae</taxon>
        <taxon>Jatrophihabitans</taxon>
    </lineage>
</organism>
<keyword evidence="1 3" id="KW-0378">Hydrolase</keyword>
<dbReference type="NCBIfam" id="TIGR00685">
    <property type="entry name" value="T6PP"/>
    <property type="match status" value="1"/>
</dbReference>
<dbReference type="SUPFAM" id="SSF56784">
    <property type="entry name" value="HAD-like"/>
    <property type="match status" value="1"/>
</dbReference>
<dbReference type="Proteomes" id="UP001056336">
    <property type="component" value="Chromosome"/>
</dbReference>
<reference evidence="4" key="1">
    <citation type="journal article" date="2018" name="Int. J. Syst. Evol. Microbiol.">
        <title>Jatrophihabitans telluris sp. nov., isolated from sediment soil of lava forest wetlands and the emended description of the genus Jatrophihabitans.</title>
        <authorList>
            <person name="Lee K.C."/>
            <person name="Suh M.K."/>
            <person name="Eom M.K."/>
            <person name="Kim K.K."/>
            <person name="Kim J.S."/>
            <person name="Kim D.S."/>
            <person name="Ko S.H."/>
            <person name="Shin Y.K."/>
            <person name="Lee J.S."/>
        </authorList>
    </citation>
    <scope>NUCLEOTIDE SEQUENCE</scope>
    <source>
        <strain evidence="4">N237</strain>
    </source>
</reference>
<comment type="similarity">
    <text evidence="3">Belongs to the trehalose phosphatase family.</text>
</comment>
<evidence type="ECO:0000256" key="3">
    <source>
        <dbReference type="RuleBase" id="RU361117"/>
    </source>
</evidence>
<evidence type="ECO:0000313" key="5">
    <source>
        <dbReference type="Proteomes" id="UP001056336"/>
    </source>
</evidence>
<dbReference type="RefSeq" id="WP_249773726.1">
    <property type="nucleotide sequence ID" value="NZ_CP097332.1"/>
</dbReference>
<protein>
    <recommendedName>
        <fullName evidence="3">Trehalose 6-phosphate phosphatase</fullName>
        <ecNumber evidence="3">3.1.3.12</ecNumber>
    </recommendedName>
</protein>
<keyword evidence="5" id="KW-1185">Reference proteome</keyword>
<dbReference type="EMBL" id="CP097332">
    <property type="protein sequence ID" value="UQX89831.1"/>
    <property type="molecule type" value="Genomic_DNA"/>
</dbReference>
<dbReference type="InterPro" id="IPR003337">
    <property type="entry name" value="Trehalose_PPase"/>
</dbReference>
<dbReference type="InterPro" id="IPR023214">
    <property type="entry name" value="HAD_sf"/>
</dbReference>
<dbReference type="Pfam" id="PF02358">
    <property type="entry name" value="Trehalose_PPase"/>
    <property type="match status" value="1"/>
</dbReference>
<dbReference type="EC" id="3.1.3.12" evidence="3"/>
<comment type="cofactor">
    <cofactor evidence="3">
        <name>Mg(2+)</name>
        <dbReference type="ChEBI" id="CHEBI:18420"/>
    </cofactor>
</comment>
<name>A0ABY4R1P0_9ACTN</name>
<evidence type="ECO:0000256" key="1">
    <source>
        <dbReference type="ARBA" id="ARBA00022801"/>
    </source>
</evidence>
<comment type="pathway">
    <text evidence="3">Glycan biosynthesis; trehalose biosynthesis.</text>
</comment>
<dbReference type="PANTHER" id="PTHR43768">
    <property type="entry name" value="TREHALOSE 6-PHOSPHATE PHOSPHATASE"/>
    <property type="match status" value="1"/>
</dbReference>
<dbReference type="GO" id="GO:0004805">
    <property type="term" value="F:trehalose-phosphatase activity"/>
    <property type="evidence" value="ECO:0007669"/>
    <property type="project" value="UniProtKB-EC"/>
</dbReference>
<accession>A0ABY4R1P0</accession>
<dbReference type="Gene3D" id="3.40.50.1000">
    <property type="entry name" value="HAD superfamily/HAD-like"/>
    <property type="match status" value="1"/>
</dbReference>
<comment type="function">
    <text evidence="2 3">Removes the phosphate from trehalose 6-phosphate to produce free trehalose.</text>
</comment>
<proteinExistence type="inferred from homology"/>
<dbReference type="InterPro" id="IPR036412">
    <property type="entry name" value="HAD-like_sf"/>
</dbReference>
<gene>
    <name evidence="4" type="primary">otsB</name>
    <name evidence="4" type="ORF">M6D93_07455</name>
</gene>